<dbReference type="Proteomes" id="UP000218711">
    <property type="component" value="Unassembled WGS sequence"/>
</dbReference>
<accession>A0A2A5SSZ4</accession>
<protein>
    <submittedName>
        <fullName evidence="1">Uncharacterized protein</fullName>
    </submittedName>
</protein>
<evidence type="ECO:0000313" key="2">
    <source>
        <dbReference type="Proteomes" id="UP000218711"/>
    </source>
</evidence>
<evidence type="ECO:0000313" key="1">
    <source>
        <dbReference type="EMBL" id="PCS18445.1"/>
    </source>
</evidence>
<gene>
    <name evidence="1" type="ORF">RU92_GL002112</name>
</gene>
<comment type="caution">
    <text evidence="1">The sequence shown here is derived from an EMBL/GenBank/DDBJ whole genome shotgun (WGS) entry which is preliminary data.</text>
</comment>
<reference evidence="1 2" key="1">
    <citation type="submission" date="2014-12" db="EMBL/GenBank/DDBJ databases">
        <title>Draft genome sequences of 10 type strains of Lactococcus.</title>
        <authorList>
            <person name="Sun Z."/>
            <person name="Zhong Z."/>
            <person name="Liu W."/>
            <person name="Zhang W."/>
            <person name="Zhang H."/>
        </authorList>
    </citation>
    <scope>NUCLEOTIDE SEQUENCE [LARGE SCALE GENOMIC DNA]</scope>
    <source>
        <strain evidence="1 2">DSM 21502</strain>
    </source>
</reference>
<sequence length="41" mass="4554">MLEISADFLLGVSDNFSLKMGGLTEEQEQPFFTASINCRTI</sequence>
<dbReference type="EMBL" id="JXKC01000005">
    <property type="protein sequence ID" value="PCS18445.1"/>
    <property type="molecule type" value="Genomic_DNA"/>
</dbReference>
<proteinExistence type="predicted"/>
<organism evidence="1 2">
    <name type="scientific">Lactococcus cremoris subsp. tructae</name>
    <dbReference type="NCBI Taxonomy" id="542833"/>
    <lineage>
        <taxon>Bacteria</taxon>
        <taxon>Bacillati</taxon>
        <taxon>Bacillota</taxon>
        <taxon>Bacilli</taxon>
        <taxon>Lactobacillales</taxon>
        <taxon>Streptococcaceae</taxon>
        <taxon>Lactococcus</taxon>
    </lineage>
</organism>
<dbReference type="AlphaFoldDB" id="A0A2A5SSZ4"/>
<name>A0A2A5SSZ4_LACLC</name>